<feature type="compositionally biased region" description="Polar residues" evidence="1">
    <location>
        <begin position="21"/>
        <end position="35"/>
    </location>
</feature>
<evidence type="ECO:0000256" key="1">
    <source>
        <dbReference type="SAM" id="MobiDB-lite"/>
    </source>
</evidence>
<evidence type="ECO:0000313" key="3">
    <source>
        <dbReference type="Proteomes" id="UP001224087"/>
    </source>
</evidence>
<gene>
    <name evidence="2" type="primary">ck32</name>
</gene>
<dbReference type="EMBL" id="MN873693">
    <property type="protein sequence ID" value="QIN54157.1"/>
    <property type="molecule type" value="Genomic_DNA"/>
</dbReference>
<feature type="compositionally biased region" description="Low complexity" evidence="1">
    <location>
        <begin position="165"/>
        <end position="176"/>
    </location>
</feature>
<sequence>MSRYSSAVSPVSPRGVFGAYTSPSRFSPSVTNETSGQGLYKIPGTIVSYVSGTDRARSTVGKRAPGAPPDVEELGAYGVWKGTRFGYILAVANANSRAALERRGLPAPSAEEVQAAVKRYWRNLPQSEYNKLESQLQALADEQGYDAPEEEVGAVSYSSYRSPTRRSLTSYRSPRSIGSGRRTGLSPVQIEDEGIGSGFTGSYARQYGGAEEY</sequence>
<keyword evidence="3" id="KW-1185">Reference proteome</keyword>
<protein>
    <submittedName>
        <fullName evidence="2">Uncharacterized protein</fullName>
    </submittedName>
</protein>
<accession>A0A6G8MWZ3</accession>
<feature type="region of interest" description="Disordered" evidence="1">
    <location>
        <begin position="1"/>
        <end position="35"/>
    </location>
</feature>
<organism evidence="2 3">
    <name type="scientific">Cedratvirus kamchatka</name>
    <dbReference type="NCBI Taxonomy" id="2716914"/>
    <lineage>
        <taxon>Viruses</taxon>
        <taxon>Pithoviruses</taxon>
        <taxon>Orthocedratvirinae</taxon>
        <taxon>Alphacedratvirus</taxon>
        <taxon>Alphacedratvirus rossiense</taxon>
    </lineage>
</organism>
<reference evidence="2" key="1">
    <citation type="submission" date="2019-12" db="EMBL/GenBank/DDBJ databases">
        <title>The DNA Methylation Landscape of Giant Viruses.</title>
        <authorList>
            <person name="Jeudy S."/>
            <person name="Rigou S."/>
            <person name="Alempic J.-M."/>
            <person name="Claverie J.-M."/>
            <person name="Abergel C."/>
            <person name="Legendre M."/>
        </authorList>
    </citation>
    <scope>NUCLEOTIDE SEQUENCE</scope>
    <source>
        <strain evidence="2">P4</strain>
    </source>
</reference>
<dbReference type="Proteomes" id="UP001224087">
    <property type="component" value="Segment"/>
</dbReference>
<evidence type="ECO:0000313" key="2">
    <source>
        <dbReference type="EMBL" id="QIN54157.1"/>
    </source>
</evidence>
<feature type="region of interest" description="Disordered" evidence="1">
    <location>
        <begin position="165"/>
        <end position="213"/>
    </location>
</feature>
<name>A0A6G8MWZ3_9VIRU</name>
<proteinExistence type="predicted"/>